<evidence type="ECO:0000313" key="3">
    <source>
        <dbReference type="EMBL" id="GMI23678.1"/>
    </source>
</evidence>
<dbReference type="PANTHER" id="PTHR23248">
    <property type="entry name" value="PHOSPHOLIPID SCRAMBLASE-RELATED"/>
    <property type="match status" value="1"/>
</dbReference>
<comment type="similarity">
    <text evidence="1 2">Belongs to the phospholipid scramblase family.</text>
</comment>
<dbReference type="OrthoDB" id="191150at2759"/>
<dbReference type="GO" id="GO:0005886">
    <property type="term" value="C:plasma membrane"/>
    <property type="evidence" value="ECO:0007669"/>
    <property type="project" value="TreeGrafter"/>
</dbReference>
<reference evidence="4" key="1">
    <citation type="journal article" date="2023" name="Commun. Biol.">
        <title>Genome analysis of Parmales, the sister group of diatoms, reveals the evolutionary specialization of diatoms from phago-mixotrophs to photoautotrophs.</title>
        <authorList>
            <person name="Ban H."/>
            <person name="Sato S."/>
            <person name="Yoshikawa S."/>
            <person name="Yamada K."/>
            <person name="Nakamura Y."/>
            <person name="Ichinomiya M."/>
            <person name="Sato N."/>
            <person name="Blanc-Mathieu R."/>
            <person name="Endo H."/>
            <person name="Kuwata A."/>
            <person name="Ogata H."/>
        </authorList>
    </citation>
    <scope>NUCLEOTIDE SEQUENCE [LARGE SCALE GENOMIC DNA]</scope>
</reference>
<evidence type="ECO:0000256" key="1">
    <source>
        <dbReference type="ARBA" id="ARBA00005350"/>
    </source>
</evidence>
<keyword evidence="4" id="KW-1185">Reference proteome</keyword>
<organism evidence="3 4">
    <name type="scientific">Triparma columacea</name>
    <dbReference type="NCBI Taxonomy" id="722753"/>
    <lineage>
        <taxon>Eukaryota</taxon>
        <taxon>Sar</taxon>
        <taxon>Stramenopiles</taxon>
        <taxon>Ochrophyta</taxon>
        <taxon>Bolidophyceae</taxon>
        <taxon>Parmales</taxon>
        <taxon>Triparmaceae</taxon>
        <taxon>Triparma</taxon>
    </lineage>
</organism>
<dbReference type="EMBL" id="BRYA01000572">
    <property type="protein sequence ID" value="GMI23678.1"/>
    <property type="molecule type" value="Genomic_DNA"/>
</dbReference>
<dbReference type="AlphaFoldDB" id="A0A9W7FW98"/>
<protein>
    <recommendedName>
        <fullName evidence="2">Phospholipid scramblase</fullName>
    </recommendedName>
</protein>
<evidence type="ECO:0000313" key="4">
    <source>
        <dbReference type="Proteomes" id="UP001165065"/>
    </source>
</evidence>
<comment type="caution">
    <text evidence="3">The sequence shown here is derived from an EMBL/GenBank/DDBJ whole genome shotgun (WGS) entry which is preliminary data.</text>
</comment>
<dbReference type="GO" id="GO:0017128">
    <property type="term" value="F:phospholipid scramblase activity"/>
    <property type="evidence" value="ECO:0007669"/>
    <property type="project" value="InterPro"/>
</dbReference>
<dbReference type="Pfam" id="PF03803">
    <property type="entry name" value="Scramblase"/>
    <property type="match status" value="1"/>
</dbReference>
<dbReference type="Proteomes" id="UP001165065">
    <property type="component" value="Unassembled WGS sequence"/>
</dbReference>
<sequence>MQNFDAIAEKSLLPPSTITMERLEDIDVMILSQATSQCCRCCCFQPSINFTMTEGKSNVSNYDNVRLNELDEVGGWIAEEASLCGRTFSSCFPAGRKTRHTVHSGRIPPALTREEKTLGCGQCCKIQWGEKSDEFGGIDPQSHGKIMFTHEKEKTNGVSCGLGDKRCPCCFNLPYLETKDASEKLIGRTQFVCDSCLFVPKFDVFDGRGHHTYRIRPDTCIGGLCVQCRCGGGGGKCCRVPFIIRDPLTHEPLRASGPKKGAGGETKAQITSLWTGMKRCCQKKDSYAIHFPEGATKEMKATLIGSNILIDMAVFEHEEDN</sequence>
<dbReference type="InterPro" id="IPR005552">
    <property type="entry name" value="Scramblase"/>
</dbReference>
<gene>
    <name evidence="3" type="ORF">TrCOL_g12527</name>
</gene>
<dbReference type="PANTHER" id="PTHR23248:SF9">
    <property type="entry name" value="PHOSPHOLIPID SCRAMBLASE"/>
    <property type="match status" value="1"/>
</dbReference>
<proteinExistence type="inferred from homology"/>
<name>A0A9W7FW98_9STRA</name>
<accession>A0A9W7FW98</accession>
<evidence type="ECO:0000256" key="2">
    <source>
        <dbReference type="RuleBase" id="RU363116"/>
    </source>
</evidence>